<dbReference type="InterPro" id="IPR040161">
    <property type="entry name" value="FB224"/>
</dbReference>
<gene>
    <name evidence="2" type="ORF">B9Z55_027833</name>
</gene>
<dbReference type="InterPro" id="IPR002900">
    <property type="entry name" value="DUF38/FTH_CAE_spp"/>
</dbReference>
<organism evidence="2 3">
    <name type="scientific">Caenorhabditis nigoni</name>
    <dbReference type="NCBI Taxonomy" id="1611254"/>
    <lineage>
        <taxon>Eukaryota</taxon>
        <taxon>Metazoa</taxon>
        <taxon>Ecdysozoa</taxon>
        <taxon>Nematoda</taxon>
        <taxon>Chromadorea</taxon>
        <taxon>Rhabditida</taxon>
        <taxon>Rhabditina</taxon>
        <taxon>Rhabditomorpha</taxon>
        <taxon>Rhabditoidea</taxon>
        <taxon>Rhabditidae</taxon>
        <taxon>Peloderinae</taxon>
        <taxon>Caenorhabditis</taxon>
    </lineage>
</organism>
<reference evidence="3" key="1">
    <citation type="submission" date="2017-10" db="EMBL/GenBank/DDBJ databases">
        <title>Rapid genome shrinkage in a self-fertile nematode reveals novel sperm competition proteins.</title>
        <authorList>
            <person name="Yin D."/>
            <person name="Schwarz E.M."/>
            <person name="Thomas C.G."/>
            <person name="Felde R.L."/>
            <person name="Korf I.F."/>
            <person name="Cutter A.D."/>
            <person name="Schartner C.M."/>
            <person name="Ralston E.J."/>
            <person name="Meyer B.J."/>
            <person name="Haag E.S."/>
        </authorList>
    </citation>
    <scope>NUCLEOTIDE SEQUENCE [LARGE SCALE GENOMIC DNA]</scope>
    <source>
        <strain evidence="3">JU1422</strain>
    </source>
</reference>
<dbReference type="Pfam" id="PF01827">
    <property type="entry name" value="FTH"/>
    <property type="match status" value="2"/>
</dbReference>
<feature type="domain" description="DUF38" evidence="1">
    <location>
        <begin position="355"/>
        <end position="500"/>
    </location>
</feature>
<accession>A0A2G5SEI8</accession>
<protein>
    <recommendedName>
        <fullName evidence="1">DUF38 domain-containing protein</fullName>
    </recommendedName>
</protein>
<dbReference type="PANTHER" id="PTHR23015">
    <property type="entry name" value="UNCHARACTERIZED C.ELEGANS PROTEIN"/>
    <property type="match status" value="1"/>
</dbReference>
<evidence type="ECO:0000313" key="3">
    <source>
        <dbReference type="Proteomes" id="UP000230233"/>
    </source>
</evidence>
<dbReference type="EMBL" id="PDUG01000013">
    <property type="protein sequence ID" value="PIC13470.1"/>
    <property type="molecule type" value="Genomic_DNA"/>
</dbReference>
<name>A0A2G5SEI8_9PELO</name>
<dbReference type="GO" id="GO:0045087">
    <property type="term" value="P:innate immune response"/>
    <property type="evidence" value="ECO:0007669"/>
    <property type="project" value="TreeGrafter"/>
</dbReference>
<sequence>MPYAYDYLTDQQKSSIMGIEFVTHADFIKVILKLTSSLEVYFHTITYIKLDTVFTTFVFENEESLPIQLNFVDVFLEDLEMMLKDQTTVLSYFHVRCSRGTVEDCAKICEMLEMILNSRILRVNGVQFAGTSVAQAMSLVTYFDQSAPFTVRLIDVVDPENFDSSWNGLSEVEIKNNGLSITFKVANPTVQSINSKKEKSVSEIVARTVLENRLSMEIILGHLQCFDIESLRKVNRGIRKCVDLIKPNPHIGTYSICFYQRANIDNSRLRIYIKLENGEFKDFEYLMDGNQVYLSEENSFHGTNHKSMCLNDIEKTLKYQMECIKELIIFYKCTRHLSENFDILLDEWGTADLSRRIGDILKGRGSPLKTKKFSMGSSSQMEIMEILSAIDTHSLKTIELLYPSEQQDAMKNFYYNVIEWPFQVDQLSEIVQWKNAEHLISKYLTLTTPIPEMNIENFVNLDILVKTLSSEDVLYLKTNLLKSSKFQKFKISFQESTIDESLHNMIGEPYRNFSNVKSIWYFRIGNTNDYIHIVLDTRKNQMPYACENLTNQQKSQINGIRIETYDDNIKLNLKLDSSLVEIGHTISYNKFGSFVTTVQFGNKESPLIELNYVDVFLEDLEMFLKHRKSVLRFLDVNFYYGTVEDCSKICKRLEKILKSRRIIRTLFSETTVAQATSIAKYSNQKAVDPKNFEKLRKRLEQVKTEHNGRYISFEFADRSVRSKRLQKEIPTNCGLSESVARTVFETRLTMQLILRHLQCFDIDRLRKVNRGIRECVSLIKPNPHIKTYCISTFRLEGSGFLRTYIGLENGKFKDFRHCKIGNKVRVSGRNSFPGADFVSMCLNDMENTLNYQMECIKELIVCYECTDAYFESYKNHTRRLASADLFRRIGDSLRKRETPLKTRKFTTGSGSQMEVMEVLSAIDSHSLKIIEFLYPTYQHLIENKHFGELPFQVDQLSETNQWNNAEHLMSKYLTITTPIHEMNILHFVNLEIIVKTISSEDVAYMRTNLLNSSKFQKYKISFRESTIDGTLHTLIGEPYRIVSDFKKVWYFRIQNTNVYIHIVLDTRDAKDRKGNLKPKLITFTRVAKEDTPFFELPMNQLVIN</sequence>
<dbReference type="Proteomes" id="UP000230233">
    <property type="component" value="Unassembled WGS sequence"/>
</dbReference>
<evidence type="ECO:0000313" key="2">
    <source>
        <dbReference type="EMBL" id="PIC13470.1"/>
    </source>
</evidence>
<feature type="domain" description="DUF38" evidence="1">
    <location>
        <begin position="885"/>
        <end position="1027"/>
    </location>
</feature>
<keyword evidence="3" id="KW-1185">Reference proteome</keyword>
<evidence type="ECO:0000259" key="1">
    <source>
        <dbReference type="Pfam" id="PF01827"/>
    </source>
</evidence>
<proteinExistence type="predicted"/>
<comment type="caution">
    <text evidence="2">The sequence shown here is derived from an EMBL/GenBank/DDBJ whole genome shotgun (WGS) entry which is preliminary data.</text>
</comment>
<dbReference type="AlphaFoldDB" id="A0A2G5SEI8"/>
<dbReference type="PANTHER" id="PTHR23015:SF25">
    <property type="entry name" value="DUF38 DOMAIN-CONTAINING PROTEIN-RELATED"/>
    <property type="match status" value="1"/>
</dbReference>